<dbReference type="Pfam" id="PF01381">
    <property type="entry name" value="HTH_3"/>
    <property type="match status" value="1"/>
</dbReference>
<dbReference type="OrthoDB" id="5891007at2"/>
<feature type="domain" description="HTH cro/C1-type" evidence="1">
    <location>
        <begin position="12"/>
        <end position="66"/>
    </location>
</feature>
<dbReference type="Proteomes" id="UP000243558">
    <property type="component" value="Unassembled WGS sequence"/>
</dbReference>
<dbReference type="GO" id="GO:0003677">
    <property type="term" value="F:DNA binding"/>
    <property type="evidence" value="ECO:0007669"/>
    <property type="project" value="InterPro"/>
</dbReference>
<protein>
    <recommendedName>
        <fullName evidence="1">HTH cro/C1-type domain-containing protein</fullName>
    </recommendedName>
</protein>
<dbReference type="InterPro" id="IPR001387">
    <property type="entry name" value="Cro/C1-type_HTH"/>
</dbReference>
<comment type="caution">
    <text evidence="2">The sequence shown here is derived from an EMBL/GenBank/DDBJ whole genome shotgun (WGS) entry which is preliminary data.</text>
</comment>
<dbReference type="RefSeq" id="WP_065238787.1">
    <property type="nucleotide sequence ID" value="NZ_JTJM01000009.1"/>
</dbReference>
<dbReference type="SMART" id="SM00530">
    <property type="entry name" value="HTH_XRE"/>
    <property type="match status" value="1"/>
</dbReference>
<keyword evidence="3" id="KW-1185">Reference proteome</keyword>
<dbReference type="NCBIfam" id="NF007271">
    <property type="entry name" value="PRK09726.1"/>
    <property type="match status" value="1"/>
</dbReference>
<gene>
    <name evidence="2" type="ORF">QV01_02290</name>
</gene>
<organism evidence="2 3">
    <name type="scientific">Gallibacterium genomosp. 3</name>
    <dbReference type="NCBI Taxonomy" id="505345"/>
    <lineage>
        <taxon>Bacteria</taxon>
        <taxon>Pseudomonadati</taxon>
        <taxon>Pseudomonadota</taxon>
        <taxon>Gammaproteobacteria</taxon>
        <taxon>Pasteurellales</taxon>
        <taxon>Pasteurellaceae</taxon>
        <taxon>Gallibacterium</taxon>
    </lineage>
</organism>
<evidence type="ECO:0000259" key="1">
    <source>
        <dbReference type="PROSITE" id="PS50943"/>
    </source>
</evidence>
<dbReference type="PROSITE" id="PS50943">
    <property type="entry name" value="HTH_CROC1"/>
    <property type="match status" value="1"/>
</dbReference>
<dbReference type="CDD" id="cd00093">
    <property type="entry name" value="HTH_XRE"/>
    <property type="match status" value="1"/>
</dbReference>
<dbReference type="InterPro" id="IPR010982">
    <property type="entry name" value="Lambda_DNA-bd_dom_sf"/>
</dbReference>
<sequence length="81" mass="9263">MILTPKDLAIQLKLYRVKNNLTQYDISLKTGIKQTTISSFENNPDKTRLVTVFKIIQSLDLGVALLSKDEKEIETLDRNLL</sequence>
<reference evidence="2 3" key="1">
    <citation type="submission" date="2014-11" db="EMBL/GenBank/DDBJ databases">
        <title>Pan-genome of Gallibacterium spp.</title>
        <authorList>
            <person name="Kudirkiene E."/>
            <person name="Bojesen A.M."/>
        </authorList>
    </citation>
    <scope>NUCLEOTIDE SEQUENCE [LARGE SCALE GENOMIC DNA]</scope>
    <source>
        <strain evidence="2 3">F151</strain>
    </source>
</reference>
<proteinExistence type="predicted"/>
<evidence type="ECO:0000313" key="2">
    <source>
        <dbReference type="EMBL" id="OBW93454.1"/>
    </source>
</evidence>
<dbReference type="AlphaFoldDB" id="A0A1A7NWR9"/>
<dbReference type="EMBL" id="JTJM01000009">
    <property type="protein sequence ID" value="OBW93454.1"/>
    <property type="molecule type" value="Genomic_DNA"/>
</dbReference>
<accession>A0A1A7NWR9</accession>
<name>A0A1A7NWR9_9PAST</name>
<dbReference type="Gene3D" id="1.10.260.40">
    <property type="entry name" value="lambda repressor-like DNA-binding domains"/>
    <property type="match status" value="1"/>
</dbReference>
<evidence type="ECO:0000313" key="3">
    <source>
        <dbReference type="Proteomes" id="UP000243558"/>
    </source>
</evidence>
<dbReference type="SUPFAM" id="SSF47413">
    <property type="entry name" value="lambda repressor-like DNA-binding domains"/>
    <property type="match status" value="1"/>
</dbReference>